<evidence type="ECO:0000313" key="2">
    <source>
        <dbReference type="EMBL" id="CEJ85150.1"/>
    </source>
</evidence>
<dbReference type="HOGENOM" id="CLU_1138682_0_0_1"/>
<evidence type="ECO:0000313" key="3">
    <source>
        <dbReference type="Proteomes" id="UP000039046"/>
    </source>
</evidence>
<dbReference type="AlphaFoldDB" id="A0A0A1STB2"/>
<dbReference type="EMBL" id="CDHN01000002">
    <property type="protein sequence ID" value="CEJ85150.1"/>
    <property type="molecule type" value="Genomic_DNA"/>
</dbReference>
<feature type="region of interest" description="Disordered" evidence="1">
    <location>
        <begin position="183"/>
        <end position="204"/>
    </location>
</feature>
<name>A0A0A1STB2_9HYPO</name>
<proteinExistence type="predicted"/>
<evidence type="ECO:0000256" key="1">
    <source>
        <dbReference type="SAM" id="MobiDB-lite"/>
    </source>
</evidence>
<organism evidence="2 3">
    <name type="scientific">[Torrubiella] hemipterigena</name>
    <dbReference type="NCBI Taxonomy" id="1531966"/>
    <lineage>
        <taxon>Eukaryota</taxon>
        <taxon>Fungi</taxon>
        <taxon>Dikarya</taxon>
        <taxon>Ascomycota</taxon>
        <taxon>Pezizomycotina</taxon>
        <taxon>Sordariomycetes</taxon>
        <taxon>Hypocreomycetidae</taxon>
        <taxon>Hypocreales</taxon>
        <taxon>Clavicipitaceae</taxon>
        <taxon>Clavicipitaceae incertae sedis</taxon>
        <taxon>'Torrubiella' clade</taxon>
    </lineage>
</organism>
<reference evidence="2 3" key="1">
    <citation type="journal article" date="2015" name="Genome Announc.">
        <title>Draft Genome Sequence and Gene Annotation of the Entomopathogenic Fungus Verticillium hemipterigenum.</title>
        <authorList>
            <person name="Horn F."/>
            <person name="Habel A."/>
            <person name="Scharf D.H."/>
            <person name="Dworschak J."/>
            <person name="Brakhage A.A."/>
            <person name="Guthke R."/>
            <person name="Hertweck C."/>
            <person name="Linde J."/>
        </authorList>
    </citation>
    <scope>NUCLEOTIDE SEQUENCE [LARGE SCALE GENOMIC DNA]</scope>
</reference>
<accession>A0A0A1STB2</accession>
<sequence length="244" mass="27536">MTLVRAKKPESIARDRAMEQIIGPLFATEPCNDTGRSPTLAEDTAAAYQSMENLWSTPGFQYNIQTMNIPAASSNPSFVIYPNCPNSPERWHIADCCICYRKFIGPLPDRPLEGQYPVQLGPNYHFCTAECNVPSIDTFTHVDISRPHPYYYLTRAAFLASVSQRNDHRDPPLQPVWDEPVWAQTADTSSPENDVATPASSEDMEVDWEDIARTNPTSFYYPQRNDMIQDQSTPLADLRSLSLI</sequence>
<dbReference type="Proteomes" id="UP000039046">
    <property type="component" value="Unassembled WGS sequence"/>
</dbReference>
<gene>
    <name evidence="2" type="ORF">VHEMI03687</name>
</gene>
<dbReference type="OrthoDB" id="6109at2759"/>
<protein>
    <submittedName>
        <fullName evidence="2">Uncharacterized protein</fullName>
    </submittedName>
</protein>
<keyword evidence="3" id="KW-1185">Reference proteome</keyword>